<gene>
    <name evidence="8" type="primary">yjeH</name>
    <name evidence="8" type="ORF">NCTC11112_02717</name>
</gene>
<dbReference type="NCBIfam" id="NF008245">
    <property type="entry name" value="PRK11021.1"/>
    <property type="match status" value="1"/>
</dbReference>
<evidence type="ECO:0000256" key="5">
    <source>
        <dbReference type="ARBA" id="ARBA00023136"/>
    </source>
</evidence>
<dbReference type="AlphaFoldDB" id="A0A376MP33"/>
<dbReference type="Gene3D" id="1.20.1740.10">
    <property type="entry name" value="Amino acid/polyamine transporter I"/>
    <property type="match status" value="1"/>
</dbReference>
<accession>A0A376MP33</accession>
<evidence type="ECO:0000256" key="2">
    <source>
        <dbReference type="ARBA" id="ARBA00022475"/>
    </source>
</evidence>
<evidence type="ECO:0000313" key="9">
    <source>
        <dbReference type="Proteomes" id="UP000254817"/>
    </source>
</evidence>
<feature type="transmembrane region" description="Helical" evidence="7">
    <location>
        <begin position="262"/>
        <end position="287"/>
    </location>
</feature>
<feature type="transmembrane region" description="Helical" evidence="7">
    <location>
        <begin position="120"/>
        <end position="137"/>
    </location>
</feature>
<protein>
    <submittedName>
        <fullName evidence="8">Inner membrane protein YjeH</fullName>
    </submittedName>
</protein>
<feature type="transmembrane region" description="Helical" evidence="7">
    <location>
        <begin position="318"/>
        <end position="336"/>
    </location>
</feature>
<organism evidence="8 9">
    <name type="scientific">Escherichia coli</name>
    <dbReference type="NCBI Taxonomy" id="562"/>
    <lineage>
        <taxon>Bacteria</taxon>
        <taxon>Pseudomonadati</taxon>
        <taxon>Pseudomonadota</taxon>
        <taxon>Gammaproteobacteria</taxon>
        <taxon>Enterobacterales</taxon>
        <taxon>Enterobacteriaceae</taxon>
        <taxon>Escherichia</taxon>
    </lineage>
</organism>
<feature type="transmembrane region" description="Helical" evidence="7">
    <location>
        <begin position="220"/>
        <end position="242"/>
    </location>
</feature>
<evidence type="ECO:0000256" key="1">
    <source>
        <dbReference type="ARBA" id="ARBA00004651"/>
    </source>
</evidence>
<feature type="transmembrane region" description="Helical" evidence="7">
    <location>
        <begin position="342"/>
        <end position="363"/>
    </location>
</feature>
<comment type="subcellular location">
    <subcellularLocation>
        <location evidence="1">Cell membrane</location>
        <topology evidence="1">Multi-pass membrane protein</topology>
    </subcellularLocation>
</comment>
<dbReference type="EMBL" id="UGAW01000001">
    <property type="protein sequence ID" value="STG52221.1"/>
    <property type="molecule type" value="Genomic_DNA"/>
</dbReference>
<evidence type="ECO:0000256" key="7">
    <source>
        <dbReference type="SAM" id="Phobius"/>
    </source>
</evidence>
<keyword evidence="5 7" id="KW-0472">Membrane</keyword>
<sequence length="457" mass="49207">MSGLKQELGLAQGIGLLSTSLLGTGVFAVPALAALVAGNNSLWAWPVLIILVFPIAIVFAILGRHYPSAGGVAHFVGMAFGSRLERVTGWLFLSVIPVGLPAALQIAAGFGQAMFGWHSWQLLLAELGTLALVWYIGTRGASSSANLQTVIAGLIVALIVAIWWAGDIKPANIPFPAPGNIELTGLFAALSVMFWCFVGLEAFAHLASEFKNPERDFPRALMIGLLLAGLVYWGCTVVVLHFDAYGEQMAAAASLPKIVVQLFGVGALWIACVIGYLACFASLNIYIQSFARLVWSQAQHNPDHYLARLSSRHIPNNALNAVLGCCVVSTLVIHALEINLDALIIYANGIFIMIYLLCMLAGCKLLQGRYRLLAVVGGLLCVSVTGNGRLEKSLCADYAGGVMAVSAKTKNAGKWHNHIIRRFGINPGDRLYDQGGRGHHPFAGTHHQKYYRHRSRR</sequence>
<dbReference type="PANTHER" id="PTHR42770">
    <property type="entry name" value="AMINO ACID TRANSPORTER-RELATED"/>
    <property type="match status" value="1"/>
</dbReference>
<reference evidence="8 9" key="1">
    <citation type="submission" date="2018-06" db="EMBL/GenBank/DDBJ databases">
        <authorList>
            <consortium name="Pathogen Informatics"/>
            <person name="Doyle S."/>
        </authorList>
    </citation>
    <scope>NUCLEOTIDE SEQUENCE [LARGE SCALE GENOMIC DNA]</scope>
    <source>
        <strain evidence="8 9">NCTC11112</strain>
    </source>
</reference>
<dbReference type="Proteomes" id="UP000254817">
    <property type="component" value="Unassembled WGS sequence"/>
</dbReference>
<evidence type="ECO:0000313" key="8">
    <source>
        <dbReference type="EMBL" id="STG52221.1"/>
    </source>
</evidence>
<feature type="transmembrane region" description="Helical" evidence="7">
    <location>
        <begin position="149"/>
        <end position="166"/>
    </location>
</feature>
<feature type="region of interest" description="Disordered" evidence="6">
    <location>
        <begin position="436"/>
        <end position="457"/>
    </location>
</feature>
<dbReference type="Pfam" id="PF13520">
    <property type="entry name" value="AA_permease_2"/>
    <property type="match status" value="1"/>
</dbReference>
<dbReference type="PIRSF" id="PIRSF006060">
    <property type="entry name" value="AA_transporter"/>
    <property type="match status" value="1"/>
</dbReference>
<dbReference type="PANTHER" id="PTHR42770:SF13">
    <property type="entry name" value="L-METHIONINE_BRANCHED-CHAIN AMINO ACID EXPORTER YJEH"/>
    <property type="match status" value="1"/>
</dbReference>
<evidence type="ECO:0000256" key="3">
    <source>
        <dbReference type="ARBA" id="ARBA00022692"/>
    </source>
</evidence>
<feature type="transmembrane region" description="Helical" evidence="7">
    <location>
        <begin position="186"/>
        <end position="208"/>
    </location>
</feature>
<dbReference type="InterPro" id="IPR050367">
    <property type="entry name" value="APC_superfamily"/>
</dbReference>
<dbReference type="GO" id="GO:0005886">
    <property type="term" value="C:plasma membrane"/>
    <property type="evidence" value="ECO:0007669"/>
    <property type="project" value="UniProtKB-SubCell"/>
</dbReference>
<feature type="transmembrane region" description="Helical" evidence="7">
    <location>
        <begin position="43"/>
        <end position="66"/>
    </location>
</feature>
<proteinExistence type="predicted"/>
<dbReference type="InterPro" id="IPR002293">
    <property type="entry name" value="AA/rel_permease1"/>
</dbReference>
<keyword evidence="3 7" id="KW-0812">Transmembrane</keyword>
<dbReference type="GO" id="GO:0022857">
    <property type="term" value="F:transmembrane transporter activity"/>
    <property type="evidence" value="ECO:0007669"/>
    <property type="project" value="InterPro"/>
</dbReference>
<feature type="transmembrane region" description="Helical" evidence="7">
    <location>
        <begin position="87"/>
        <end position="108"/>
    </location>
</feature>
<keyword evidence="2" id="KW-1003">Cell membrane</keyword>
<evidence type="ECO:0000256" key="4">
    <source>
        <dbReference type="ARBA" id="ARBA00022989"/>
    </source>
</evidence>
<evidence type="ECO:0000256" key="6">
    <source>
        <dbReference type="SAM" id="MobiDB-lite"/>
    </source>
</evidence>
<feature type="compositionally biased region" description="Basic residues" evidence="6">
    <location>
        <begin position="446"/>
        <end position="457"/>
    </location>
</feature>
<name>A0A376MP33_ECOLX</name>
<keyword evidence="4 7" id="KW-1133">Transmembrane helix</keyword>